<protein>
    <submittedName>
        <fullName evidence="1">Uncharacterized protein</fullName>
    </submittedName>
</protein>
<reference evidence="1" key="1">
    <citation type="submission" date="2014-12" db="EMBL/GenBank/DDBJ databases">
        <title>Insight into the proteome of Arion vulgaris.</title>
        <authorList>
            <person name="Aradska J."/>
            <person name="Bulat T."/>
            <person name="Smidak R."/>
            <person name="Sarate P."/>
            <person name="Gangsoo J."/>
            <person name="Sialana F."/>
            <person name="Bilban M."/>
            <person name="Lubec G."/>
        </authorList>
    </citation>
    <scope>NUCLEOTIDE SEQUENCE</scope>
    <source>
        <tissue evidence="1">Skin</tissue>
    </source>
</reference>
<organism evidence="1">
    <name type="scientific">Arion vulgaris</name>
    <dbReference type="NCBI Taxonomy" id="1028688"/>
    <lineage>
        <taxon>Eukaryota</taxon>
        <taxon>Metazoa</taxon>
        <taxon>Spiralia</taxon>
        <taxon>Lophotrochozoa</taxon>
        <taxon>Mollusca</taxon>
        <taxon>Gastropoda</taxon>
        <taxon>Heterobranchia</taxon>
        <taxon>Euthyneura</taxon>
        <taxon>Panpulmonata</taxon>
        <taxon>Eupulmonata</taxon>
        <taxon>Stylommatophora</taxon>
        <taxon>Helicina</taxon>
        <taxon>Arionoidea</taxon>
        <taxon>Arionidae</taxon>
        <taxon>Arion</taxon>
    </lineage>
</organism>
<gene>
    <name evidence="1" type="primary">ORF144653</name>
    <name evidence="2" type="synonym">ORF144656</name>
</gene>
<dbReference type="AlphaFoldDB" id="A0A0B7AVZ5"/>
<evidence type="ECO:0000313" key="1">
    <source>
        <dbReference type="EMBL" id="CEK84812.1"/>
    </source>
</evidence>
<accession>A0A0B7AVZ5</accession>
<dbReference type="EMBL" id="HACG01037947">
    <property type="protein sequence ID" value="CEK84812.1"/>
    <property type="molecule type" value="Transcribed_RNA"/>
</dbReference>
<sequence length="75" mass="8687">MEQIKKIFGKLREEIITSEVGEGKPVWQGTLIKRKVGLHAQISQSTIPCALTTSELIARERRRRQEIIKQSQCRR</sequence>
<dbReference type="EMBL" id="HACG01037949">
    <property type="protein sequence ID" value="CEK84814.1"/>
    <property type="molecule type" value="Transcribed_RNA"/>
</dbReference>
<name>A0A0B7AVZ5_9EUPU</name>
<proteinExistence type="predicted"/>
<evidence type="ECO:0000313" key="2">
    <source>
        <dbReference type="EMBL" id="CEK84814.1"/>
    </source>
</evidence>